<evidence type="ECO:0000313" key="4">
    <source>
        <dbReference type="Proteomes" id="UP001169069"/>
    </source>
</evidence>
<dbReference type="InterPro" id="IPR036249">
    <property type="entry name" value="Thioredoxin-like_sf"/>
</dbReference>
<dbReference type="NCBIfam" id="TIGR01616">
    <property type="entry name" value="nitro_assoc"/>
    <property type="match status" value="1"/>
</dbReference>
<comment type="similarity">
    <text evidence="1 2">Belongs to the ArsC family.</text>
</comment>
<dbReference type="EMBL" id="JAQIBD010000001">
    <property type="protein sequence ID" value="MDM5270808.1"/>
    <property type="molecule type" value="Genomic_DNA"/>
</dbReference>
<dbReference type="PANTHER" id="PTHR30041:SF8">
    <property type="entry name" value="PROTEIN YFFB"/>
    <property type="match status" value="1"/>
</dbReference>
<gene>
    <name evidence="3" type="ORF">PGH07_01300</name>
</gene>
<sequence>MKLIIFYEKPGCITNNKQKSSLRNAGCMVIGRSLLDHQMSHEELYTYLEKRPVKEWFNPNAPAVKNGEIDPNSYTEEEALDLLFHHPILIRRPLISVDGRRMCGFDKSVIEGILELSLEINRVEECTSDTACPPPVSSASSK</sequence>
<evidence type="ECO:0000313" key="3">
    <source>
        <dbReference type="EMBL" id="MDM5270808.1"/>
    </source>
</evidence>
<organism evidence="3 4">
    <name type="scientific">Sulfurovum zhangzhouensis</name>
    <dbReference type="NCBI Taxonomy" id="3019067"/>
    <lineage>
        <taxon>Bacteria</taxon>
        <taxon>Pseudomonadati</taxon>
        <taxon>Campylobacterota</taxon>
        <taxon>Epsilonproteobacteria</taxon>
        <taxon>Campylobacterales</taxon>
        <taxon>Sulfurovaceae</taxon>
        <taxon>Sulfurovum</taxon>
    </lineage>
</organism>
<reference evidence="3" key="1">
    <citation type="submission" date="2023-01" db="EMBL/GenBank/DDBJ databases">
        <title>Sulfurovum sp. zt1-1 genome assembly.</title>
        <authorList>
            <person name="Wang J."/>
        </authorList>
    </citation>
    <scope>NUCLEOTIDE SEQUENCE</scope>
    <source>
        <strain evidence="3">Zt1-1</strain>
    </source>
</reference>
<proteinExistence type="inferred from homology"/>
<dbReference type="Proteomes" id="UP001169069">
    <property type="component" value="Unassembled WGS sequence"/>
</dbReference>
<dbReference type="PANTHER" id="PTHR30041">
    <property type="entry name" value="ARSENATE REDUCTASE"/>
    <property type="match status" value="1"/>
</dbReference>
<dbReference type="InterPro" id="IPR006503">
    <property type="entry name" value="Nase-assoc"/>
</dbReference>
<dbReference type="Gene3D" id="3.40.30.10">
    <property type="entry name" value="Glutaredoxin"/>
    <property type="match status" value="1"/>
</dbReference>
<dbReference type="RefSeq" id="WP_289412084.1">
    <property type="nucleotide sequence ID" value="NZ_JAQIBD010000001.1"/>
</dbReference>
<protein>
    <submittedName>
        <fullName evidence="3">Arsenate reductase family protein</fullName>
    </submittedName>
</protein>
<dbReference type="InterPro" id="IPR006660">
    <property type="entry name" value="Arsenate_reductase-like"/>
</dbReference>
<dbReference type="SUPFAM" id="SSF52833">
    <property type="entry name" value="Thioredoxin-like"/>
    <property type="match status" value="1"/>
</dbReference>
<evidence type="ECO:0000256" key="1">
    <source>
        <dbReference type="ARBA" id="ARBA00007198"/>
    </source>
</evidence>
<accession>A0ABT7QVJ1</accession>
<comment type="caution">
    <text evidence="3">The sequence shown here is derived from an EMBL/GenBank/DDBJ whole genome shotgun (WGS) entry which is preliminary data.</text>
</comment>
<dbReference type="PROSITE" id="PS51353">
    <property type="entry name" value="ARSC"/>
    <property type="match status" value="1"/>
</dbReference>
<evidence type="ECO:0000256" key="2">
    <source>
        <dbReference type="PROSITE-ProRule" id="PRU01282"/>
    </source>
</evidence>
<keyword evidence="4" id="KW-1185">Reference proteome</keyword>
<name>A0ABT7QVJ1_9BACT</name>
<dbReference type="Pfam" id="PF03960">
    <property type="entry name" value="ArsC"/>
    <property type="match status" value="1"/>
</dbReference>